<evidence type="ECO:0000313" key="2">
    <source>
        <dbReference type="Proteomes" id="UP001499990"/>
    </source>
</evidence>
<gene>
    <name evidence="1" type="ORF">GCM10020367_37600</name>
</gene>
<proteinExistence type="predicted"/>
<accession>A0ABP6SEC2</accession>
<evidence type="ECO:0000313" key="1">
    <source>
        <dbReference type="EMBL" id="GAA3374289.1"/>
    </source>
</evidence>
<reference evidence="2" key="1">
    <citation type="journal article" date="2019" name="Int. J. Syst. Evol. Microbiol.">
        <title>The Global Catalogue of Microorganisms (GCM) 10K type strain sequencing project: providing services to taxonomists for standard genome sequencing and annotation.</title>
        <authorList>
            <consortium name="The Broad Institute Genomics Platform"/>
            <consortium name="The Broad Institute Genome Sequencing Center for Infectious Disease"/>
            <person name="Wu L."/>
            <person name="Ma J."/>
        </authorList>
    </citation>
    <scope>NUCLEOTIDE SEQUENCE [LARGE SCALE GENOMIC DNA]</scope>
    <source>
        <strain evidence="2">JCM 9651</strain>
    </source>
</reference>
<sequence>MPQSEASRTQTTLHDRLNELLHRPGPLDKRALLATLDAEIAARETRAYTAGWNDALAELRRRRSS</sequence>
<keyword evidence="2" id="KW-1185">Reference proteome</keyword>
<comment type="caution">
    <text evidence="1">The sequence shown here is derived from an EMBL/GenBank/DDBJ whole genome shotgun (WGS) entry which is preliminary data.</text>
</comment>
<organism evidence="1 2">
    <name type="scientific">Streptomyces sannanensis</name>
    <dbReference type="NCBI Taxonomy" id="285536"/>
    <lineage>
        <taxon>Bacteria</taxon>
        <taxon>Bacillati</taxon>
        <taxon>Actinomycetota</taxon>
        <taxon>Actinomycetes</taxon>
        <taxon>Kitasatosporales</taxon>
        <taxon>Streptomycetaceae</taxon>
        <taxon>Streptomyces</taxon>
    </lineage>
</organism>
<name>A0ABP6SEC2_9ACTN</name>
<protein>
    <submittedName>
        <fullName evidence="1">Uncharacterized protein</fullName>
    </submittedName>
</protein>
<dbReference type="RefSeq" id="WP_345039041.1">
    <property type="nucleotide sequence ID" value="NZ_BAAAYL010000001.1"/>
</dbReference>
<dbReference type="EMBL" id="BAAAYL010000001">
    <property type="protein sequence ID" value="GAA3374289.1"/>
    <property type="molecule type" value="Genomic_DNA"/>
</dbReference>
<dbReference type="Proteomes" id="UP001499990">
    <property type="component" value="Unassembled WGS sequence"/>
</dbReference>